<accession>A0A836YWS7</accession>
<gene>
    <name evidence="2" type="ORF">LAKU_6c00030</name>
</gene>
<feature type="transmembrane region" description="Helical" evidence="1">
    <location>
        <begin position="78"/>
        <end position="100"/>
    </location>
</feature>
<dbReference type="Proteomes" id="UP000026921">
    <property type="component" value="Unassembled WGS sequence"/>
</dbReference>
<protein>
    <submittedName>
        <fullName evidence="2">Uncharacterized protein</fullName>
    </submittedName>
</protein>
<keyword evidence="1" id="KW-1133">Transmembrane helix</keyword>
<dbReference type="EMBL" id="AZBY01000006">
    <property type="protein sequence ID" value="KDB01145.1"/>
    <property type="molecule type" value="Genomic_DNA"/>
</dbReference>
<keyword evidence="1" id="KW-0472">Membrane</keyword>
<organism evidence="2 3">
    <name type="scientific">Apilactobacillus kunkeei EFB6</name>
    <dbReference type="NCBI Taxonomy" id="1419324"/>
    <lineage>
        <taxon>Bacteria</taxon>
        <taxon>Bacillati</taxon>
        <taxon>Bacillota</taxon>
        <taxon>Bacilli</taxon>
        <taxon>Lactobacillales</taxon>
        <taxon>Lactobacillaceae</taxon>
        <taxon>Apilactobacillus</taxon>
    </lineage>
</organism>
<proteinExistence type="predicted"/>
<evidence type="ECO:0000313" key="2">
    <source>
        <dbReference type="EMBL" id="KDB01145.1"/>
    </source>
</evidence>
<sequence length="106" mass="12174">MKKSTKIRLVSLILVGILLGFLSEMFLTIFSQWTTKMITSSTINVFFSLLGLSICCVIFVFSYLGIVKNDEKWPIRAYFTTFILYDVMIVFGGELCRLFILTFTQS</sequence>
<comment type="caution">
    <text evidence="2">The sequence shown here is derived from an EMBL/GenBank/DDBJ whole genome shotgun (WGS) entry which is preliminary data.</text>
</comment>
<reference evidence="2 3" key="1">
    <citation type="journal article" date="2015" name="Stand. Genomic Sci.">
        <title>High quality draft genome of Lactobacillus kunkeei EFB6, isolated from a German European foulbrood outbreak of honeybees.</title>
        <authorList>
            <person name="Djukic M."/>
            <person name="Poehlein A."/>
            <person name="Strauss J."/>
            <person name="Tann F.J."/>
            <person name="Leimbach A."/>
            <person name="Hoppert M."/>
            <person name="Daniel R."/>
        </authorList>
    </citation>
    <scope>NUCLEOTIDE SEQUENCE [LARGE SCALE GENOMIC DNA]</scope>
    <source>
        <strain evidence="2 3">EFB6</strain>
    </source>
</reference>
<keyword evidence="1" id="KW-0812">Transmembrane</keyword>
<dbReference type="AlphaFoldDB" id="A0A836YWS7"/>
<evidence type="ECO:0000256" key="1">
    <source>
        <dbReference type="SAM" id="Phobius"/>
    </source>
</evidence>
<evidence type="ECO:0000313" key="3">
    <source>
        <dbReference type="Proteomes" id="UP000026921"/>
    </source>
</evidence>
<dbReference type="RefSeq" id="WP_034532363.1">
    <property type="nucleotide sequence ID" value="NZ_AZBY01000006.1"/>
</dbReference>
<name>A0A836YWS7_9LACO</name>
<feature type="transmembrane region" description="Helical" evidence="1">
    <location>
        <begin position="12"/>
        <end position="33"/>
    </location>
</feature>
<feature type="transmembrane region" description="Helical" evidence="1">
    <location>
        <begin position="45"/>
        <end position="66"/>
    </location>
</feature>